<name>A0ABT3T535_9GAMM</name>
<protein>
    <submittedName>
        <fullName evidence="5">Glycosyltransferase family 2 protein</fullName>
    </submittedName>
</protein>
<evidence type="ECO:0000256" key="1">
    <source>
        <dbReference type="ARBA" id="ARBA00006739"/>
    </source>
</evidence>
<dbReference type="Gene3D" id="3.90.550.10">
    <property type="entry name" value="Spore Coat Polysaccharide Biosynthesis Protein SpsA, Chain A"/>
    <property type="match status" value="1"/>
</dbReference>
<gene>
    <name evidence="5" type="ORF">EYC82_08520</name>
</gene>
<dbReference type="PANTHER" id="PTHR43179:SF12">
    <property type="entry name" value="GALACTOFURANOSYLTRANSFERASE GLFT2"/>
    <property type="match status" value="1"/>
</dbReference>
<comment type="similarity">
    <text evidence="1">Belongs to the glycosyltransferase 2 family.</text>
</comment>
<dbReference type="RefSeq" id="WP_423243901.1">
    <property type="nucleotide sequence ID" value="NZ_SHNO01000001.1"/>
</dbReference>
<dbReference type="EMBL" id="SHNO01000001">
    <property type="protein sequence ID" value="MCX2977396.1"/>
    <property type="molecule type" value="Genomic_DNA"/>
</dbReference>
<organism evidence="5 6">
    <name type="scientific">Candidatus Marimicrobium litorale</name>
    <dbReference type="NCBI Taxonomy" id="2518991"/>
    <lineage>
        <taxon>Bacteria</taxon>
        <taxon>Pseudomonadati</taxon>
        <taxon>Pseudomonadota</taxon>
        <taxon>Gammaproteobacteria</taxon>
        <taxon>Cellvibrionales</taxon>
        <taxon>Halieaceae</taxon>
        <taxon>Marimicrobium</taxon>
    </lineage>
</organism>
<evidence type="ECO:0000313" key="5">
    <source>
        <dbReference type="EMBL" id="MCX2977396.1"/>
    </source>
</evidence>
<keyword evidence="3" id="KW-0808">Transferase</keyword>
<accession>A0ABT3T535</accession>
<dbReference type="InterPro" id="IPR029044">
    <property type="entry name" value="Nucleotide-diphossugar_trans"/>
</dbReference>
<keyword evidence="6" id="KW-1185">Reference proteome</keyword>
<dbReference type="Pfam" id="PF00535">
    <property type="entry name" value="Glycos_transf_2"/>
    <property type="match status" value="1"/>
</dbReference>
<dbReference type="PANTHER" id="PTHR43179">
    <property type="entry name" value="RHAMNOSYLTRANSFERASE WBBL"/>
    <property type="match status" value="1"/>
</dbReference>
<evidence type="ECO:0000313" key="6">
    <source>
        <dbReference type="Proteomes" id="UP001143304"/>
    </source>
</evidence>
<sequence>MEARRVCWVTVNYLQEDFVAKWVDSIEAQNTNQSSDIFVVDNSSSIADFQSREDFLCLRPGENLGYFRGFNHFLQCVDSSQYQWIVFSNPDVEFNRNFITTLNSCSDVIGDVDVVAPRITTEDGEEQNPSAERKRSRLKRAIFDFRYSNYLIFRASFLVAKWLRGPASRNPNLDQREIYLCHGSCFVTRPEFFTDAKSLDDRVFLWGEEPLLKEQCERQGGRIIFLPDCEVTHASHSVTGKIPSKDKFRILRESYKVYREHI</sequence>
<evidence type="ECO:0000256" key="2">
    <source>
        <dbReference type="ARBA" id="ARBA00022676"/>
    </source>
</evidence>
<dbReference type="Proteomes" id="UP001143304">
    <property type="component" value="Unassembled WGS sequence"/>
</dbReference>
<reference evidence="5" key="1">
    <citation type="submission" date="2019-02" db="EMBL/GenBank/DDBJ databases">
        <authorList>
            <person name="Li S.-H."/>
        </authorList>
    </citation>
    <scope>NUCLEOTIDE SEQUENCE</scope>
    <source>
        <strain evidence="5">IMCC11814</strain>
    </source>
</reference>
<proteinExistence type="inferred from homology"/>
<dbReference type="InterPro" id="IPR001173">
    <property type="entry name" value="Glyco_trans_2-like"/>
</dbReference>
<evidence type="ECO:0000259" key="4">
    <source>
        <dbReference type="Pfam" id="PF00535"/>
    </source>
</evidence>
<dbReference type="SUPFAM" id="SSF53448">
    <property type="entry name" value="Nucleotide-diphospho-sugar transferases"/>
    <property type="match status" value="1"/>
</dbReference>
<comment type="caution">
    <text evidence="5">The sequence shown here is derived from an EMBL/GenBank/DDBJ whole genome shotgun (WGS) entry which is preliminary data.</text>
</comment>
<feature type="domain" description="Glycosyltransferase 2-like" evidence="4">
    <location>
        <begin position="8"/>
        <end position="193"/>
    </location>
</feature>
<keyword evidence="2" id="KW-0328">Glycosyltransferase</keyword>
<evidence type="ECO:0000256" key="3">
    <source>
        <dbReference type="ARBA" id="ARBA00022679"/>
    </source>
</evidence>